<reference evidence="6" key="1">
    <citation type="submission" date="2017-02" db="UniProtKB">
        <authorList>
            <consortium name="WormBaseParasite"/>
        </authorList>
    </citation>
    <scope>IDENTIFICATION</scope>
</reference>
<dbReference type="GO" id="GO:0005739">
    <property type="term" value="C:mitochondrion"/>
    <property type="evidence" value="ECO:0007669"/>
    <property type="project" value="UniProtKB-SubCell"/>
</dbReference>
<keyword evidence="2" id="KW-0677">Repeat</keyword>
<accession>A0A0N4UJ33</accession>
<organism evidence="5 6">
    <name type="scientific">Dracunculus medinensis</name>
    <name type="common">Guinea worm</name>
    <dbReference type="NCBI Taxonomy" id="318479"/>
    <lineage>
        <taxon>Eukaryota</taxon>
        <taxon>Metazoa</taxon>
        <taxon>Ecdysozoa</taxon>
        <taxon>Nematoda</taxon>
        <taxon>Chromadorea</taxon>
        <taxon>Rhabditida</taxon>
        <taxon>Spirurina</taxon>
        <taxon>Dracunculoidea</taxon>
        <taxon>Dracunculidae</taxon>
        <taxon>Dracunculus</taxon>
    </lineage>
</organism>
<sequence>LRHVTRREPTDLLKALAETIDVDTTAPHYSLIDDPALIPTSQPSKRNFYLAKEMGRKIARQLAEEWPTLFMYDLDEPRLPVFRPEKRADPVEIEPTIKNLQKFIEKKEVLSAIQLYERMRSVSIEVSKSIQMDLFRMLAYYNESDIPDAEIEEWHGARNFGNSEKESSVKWKGQIAELLFEELECSDETYSIMIAGLSKFPTSASISRAKLLFDEMKSKQMKPMVEAFCGLIRNADSLTEAESYLNSMVEMRVRPTIIIFNELMTLVNKVKYFYRNCFNASFYRFYRLFYYFLKLFI</sequence>
<dbReference type="PANTHER" id="PTHR16276">
    <property type="entry name" value="PENTATRICOPEPTIDE REPEAT DOMAIN-CONTAINING PROTEIN 3"/>
    <property type="match status" value="1"/>
</dbReference>
<proteinExistence type="predicted"/>
<dbReference type="Pfam" id="PF22330">
    <property type="entry name" value="Rib_mS39_PPR"/>
    <property type="match status" value="1"/>
</dbReference>
<dbReference type="InterPro" id="IPR055063">
    <property type="entry name" value="Rib_mS39_PPR"/>
</dbReference>
<evidence type="ECO:0000256" key="3">
    <source>
        <dbReference type="ARBA" id="ARBA00022946"/>
    </source>
</evidence>
<dbReference type="AlphaFoldDB" id="A0A0N4UJ33"/>
<dbReference type="PANTHER" id="PTHR16276:SF1">
    <property type="entry name" value="SMALL RIBOSOMAL SUBUNIT PROTEIN MS39"/>
    <property type="match status" value="1"/>
</dbReference>
<evidence type="ECO:0000313" key="5">
    <source>
        <dbReference type="Proteomes" id="UP000038040"/>
    </source>
</evidence>
<comment type="subcellular location">
    <subcellularLocation>
        <location evidence="1">Mitochondrion</location>
    </subcellularLocation>
</comment>
<evidence type="ECO:0000256" key="1">
    <source>
        <dbReference type="ARBA" id="ARBA00004173"/>
    </source>
</evidence>
<evidence type="ECO:0000256" key="4">
    <source>
        <dbReference type="ARBA" id="ARBA00023128"/>
    </source>
</evidence>
<dbReference type="GO" id="GO:0043024">
    <property type="term" value="F:ribosomal small subunit binding"/>
    <property type="evidence" value="ECO:0007669"/>
    <property type="project" value="InterPro"/>
</dbReference>
<evidence type="ECO:0000313" key="6">
    <source>
        <dbReference type="WBParaSite" id="DME_0000764601-mRNA-1"/>
    </source>
</evidence>
<dbReference type="GO" id="GO:0019843">
    <property type="term" value="F:rRNA binding"/>
    <property type="evidence" value="ECO:0007669"/>
    <property type="project" value="InterPro"/>
</dbReference>
<dbReference type="WBParaSite" id="DME_0000764601-mRNA-1">
    <property type="protein sequence ID" value="DME_0000764601-mRNA-1"/>
    <property type="gene ID" value="DME_0000764601"/>
</dbReference>
<keyword evidence="4" id="KW-0496">Mitochondrion</keyword>
<dbReference type="InterPro" id="IPR037387">
    <property type="entry name" value="PTCD3"/>
</dbReference>
<keyword evidence="3" id="KW-0809">Transit peptide</keyword>
<dbReference type="InterPro" id="IPR011990">
    <property type="entry name" value="TPR-like_helical_dom_sf"/>
</dbReference>
<protein>
    <submittedName>
        <fullName evidence="6">PPR_long domain-containing protein</fullName>
    </submittedName>
</protein>
<name>A0A0N4UJ33_DRAME</name>
<dbReference type="Proteomes" id="UP000038040">
    <property type="component" value="Unplaced"/>
</dbReference>
<evidence type="ECO:0000256" key="2">
    <source>
        <dbReference type="ARBA" id="ARBA00022737"/>
    </source>
</evidence>
<dbReference type="Gene3D" id="1.25.40.10">
    <property type="entry name" value="Tetratricopeptide repeat domain"/>
    <property type="match status" value="1"/>
</dbReference>
<dbReference type="GO" id="GO:0032543">
    <property type="term" value="P:mitochondrial translation"/>
    <property type="evidence" value="ECO:0007669"/>
    <property type="project" value="InterPro"/>
</dbReference>